<name>A0A0S4M3F5_9BURK</name>
<feature type="region of interest" description="Disordered" evidence="1">
    <location>
        <begin position="1"/>
        <end position="24"/>
    </location>
</feature>
<gene>
    <name evidence="2" type="ORF">Ark11_1000</name>
</gene>
<proteinExistence type="predicted"/>
<dbReference type="EMBL" id="LN906597">
    <property type="protein sequence ID" value="CUT17819.1"/>
    <property type="molecule type" value="Genomic_DNA"/>
</dbReference>
<protein>
    <submittedName>
        <fullName evidence="2">Uncharacterized protein</fullName>
    </submittedName>
</protein>
<dbReference type="RefSeq" id="WP_092343646.1">
    <property type="nucleotide sequence ID" value="NZ_LN906597.1"/>
</dbReference>
<reference evidence="3" key="1">
    <citation type="submission" date="2015-11" db="EMBL/GenBank/DDBJ databases">
        <authorList>
            <person name="Seth-Smith H.M.B."/>
        </authorList>
    </citation>
    <scope>NUCLEOTIDE SEQUENCE [LARGE SCALE GENOMIC DNA]</scope>
    <source>
        <strain evidence="3">2013Ark11</strain>
    </source>
</reference>
<accession>A0A0S4M3F5</accession>
<sequence>MYPNISYPNFPATRDMERGSDSDSSGCIDRENCIDASSCASSSISEGSDLLQNNVAENRFSETRSIVSNRNLNQRCTELCQVDGYAHLSQQYLNFSTIYLCNSIALQNYTNTIVVPSFPICPKRSNDQSGNKSSGFNFFQARNDDGCLLRAKEGKTDLAMDQENKNAEVEEPTPGIDCSDDDANCVPMEATSNERTSAISQECKNDDTEERVFGAGCSVPGLYWGECKLYLPKNYNYCNVLHMAYNCSIYKCILEKVDVRDVEFENFIACNVISAVKKKKEPYGVRFYQSCSLDLSVTRNNAKLFVFNKVSSCMNGIDDGEDVVLSEGMSIEDIKSLMLSNEFFLKLSDKCKLIKRSVSLSSESDIPSLVQSKIKIFSEKCGVGYVFSLSSNKKKSLSFIVNTKRMIERVILSLPEGFSSVVGRSTDDDIKSWFFSDCHGARIYKPFFKMIVNICVATHRMVLEDQMLLDNVSLIAGNIVGRGNGINSITSIINFHKLVENGTSVYDRISNLSGMYVSNISTVLENSIVLLPDSKLGNLSKEMVIIMSKHFVVDIIMSSVQAYKSLCKRKVSEMRGKSTS</sequence>
<organism evidence="2 3">
    <name type="scientific">Candidatus Ichthyocystis hellenicum</name>
    <dbReference type="NCBI Taxonomy" id="1561003"/>
    <lineage>
        <taxon>Bacteria</taxon>
        <taxon>Pseudomonadati</taxon>
        <taxon>Pseudomonadota</taxon>
        <taxon>Betaproteobacteria</taxon>
        <taxon>Burkholderiales</taxon>
        <taxon>Candidatus Ichthyocystis</taxon>
    </lineage>
</organism>
<dbReference type="Proteomes" id="UP000198651">
    <property type="component" value="Chromosome I"/>
</dbReference>
<dbReference type="AlphaFoldDB" id="A0A0S4M3F5"/>
<evidence type="ECO:0000313" key="3">
    <source>
        <dbReference type="Proteomes" id="UP000198651"/>
    </source>
</evidence>
<evidence type="ECO:0000256" key="1">
    <source>
        <dbReference type="SAM" id="MobiDB-lite"/>
    </source>
</evidence>
<keyword evidence="3" id="KW-1185">Reference proteome</keyword>
<evidence type="ECO:0000313" key="2">
    <source>
        <dbReference type="EMBL" id="CUT17819.1"/>
    </source>
</evidence>